<keyword evidence="6" id="KW-0614">Plasmid</keyword>
<dbReference type="SUPFAM" id="SSF53041">
    <property type="entry name" value="Resolvase-like"/>
    <property type="match status" value="1"/>
</dbReference>
<evidence type="ECO:0000256" key="4">
    <source>
        <dbReference type="PROSITE-ProRule" id="PRU10137"/>
    </source>
</evidence>
<evidence type="ECO:0000256" key="2">
    <source>
        <dbReference type="ARBA" id="ARBA00023125"/>
    </source>
</evidence>
<dbReference type="PROSITE" id="PS00397">
    <property type="entry name" value="RECOMBINASES_1"/>
    <property type="match status" value="1"/>
</dbReference>
<sequence>MIRTSFSDGNFHHVTRFFAYCRVSTLEQNTENQRREIEAAGFYRQIPETD</sequence>
<dbReference type="AlphaFoldDB" id="A0A8B0SVB5"/>
<geneLocation type="plasmid" evidence="6">
    <name>p17-15-vir-like</name>
</geneLocation>
<accession>A0A8B0SVB5</accession>
<evidence type="ECO:0000259" key="5">
    <source>
        <dbReference type="PROSITE" id="PS51736"/>
    </source>
</evidence>
<evidence type="ECO:0000256" key="1">
    <source>
        <dbReference type="ARBA" id="ARBA00022908"/>
    </source>
</evidence>
<dbReference type="EMBL" id="MN956836">
    <property type="protein sequence ID" value="QTX14979.1"/>
    <property type="molecule type" value="Genomic_DNA"/>
</dbReference>
<reference evidence="6" key="1">
    <citation type="submission" date="2020-01" db="EMBL/GenBank/DDBJ databases">
        <authorList>
            <person name="Qin S."/>
        </authorList>
    </citation>
    <scope>NUCLEOTIDE SEQUENCE</scope>
    <source>
        <strain evidence="6">CVir17-16-YZ6g</strain>
        <plasmid evidence="6">p17-15-vir-like</plasmid>
    </source>
</reference>
<dbReference type="InterPro" id="IPR036162">
    <property type="entry name" value="Resolvase-like_N_sf"/>
</dbReference>
<dbReference type="InterPro" id="IPR006119">
    <property type="entry name" value="Resolv_N"/>
</dbReference>
<feature type="active site" description="O-(5'-phospho-DNA)-serine intermediate" evidence="4">
    <location>
        <position position="24"/>
    </location>
</feature>
<keyword evidence="2" id="KW-0238">DNA-binding</keyword>
<evidence type="ECO:0000256" key="3">
    <source>
        <dbReference type="ARBA" id="ARBA00023172"/>
    </source>
</evidence>
<dbReference type="Gene3D" id="3.40.50.1390">
    <property type="entry name" value="Resolvase, N-terminal catalytic domain"/>
    <property type="match status" value="1"/>
</dbReference>
<proteinExistence type="predicted"/>
<dbReference type="PROSITE" id="PS51736">
    <property type="entry name" value="RECOMBINASES_3"/>
    <property type="match status" value="1"/>
</dbReference>
<dbReference type="GO" id="GO:0000150">
    <property type="term" value="F:DNA strand exchange activity"/>
    <property type="evidence" value="ECO:0007669"/>
    <property type="project" value="InterPro"/>
</dbReference>
<evidence type="ECO:0000313" key="6">
    <source>
        <dbReference type="EMBL" id="QTX14979.1"/>
    </source>
</evidence>
<dbReference type="InterPro" id="IPR006118">
    <property type="entry name" value="Recombinase_CS"/>
</dbReference>
<keyword evidence="3" id="KW-0233">DNA recombination</keyword>
<feature type="domain" description="Resolvase/invertase-type recombinase catalytic" evidence="5">
    <location>
        <begin position="16"/>
        <end position="50"/>
    </location>
</feature>
<keyword evidence="1" id="KW-0229">DNA integration</keyword>
<protein>
    <submittedName>
        <fullName evidence="6">Serine recombinase, PinQ/PinR-type</fullName>
    </submittedName>
</protein>
<dbReference type="GO" id="GO:0003677">
    <property type="term" value="F:DNA binding"/>
    <property type="evidence" value="ECO:0007669"/>
    <property type="project" value="UniProtKB-KW"/>
</dbReference>
<name>A0A8B0SVB5_KLEPN</name>
<dbReference type="GO" id="GO:0015074">
    <property type="term" value="P:DNA integration"/>
    <property type="evidence" value="ECO:0007669"/>
    <property type="project" value="UniProtKB-KW"/>
</dbReference>
<organism evidence="6">
    <name type="scientific">Klebsiella pneumoniae</name>
    <dbReference type="NCBI Taxonomy" id="573"/>
    <lineage>
        <taxon>Bacteria</taxon>
        <taxon>Pseudomonadati</taxon>
        <taxon>Pseudomonadota</taxon>
        <taxon>Gammaproteobacteria</taxon>
        <taxon>Enterobacterales</taxon>
        <taxon>Enterobacteriaceae</taxon>
        <taxon>Klebsiella/Raoultella group</taxon>
        <taxon>Klebsiella</taxon>
        <taxon>Klebsiella pneumoniae complex</taxon>
    </lineage>
</organism>